<dbReference type="AlphaFoldDB" id="A0A4Z1GE70"/>
<accession>A0A4Z1GE70</accession>
<organism evidence="2 3">
    <name type="scientific">Botrytis hyacinthi</name>
    <dbReference type="NCBI Taxonomy" id="278943"/>
    <lineage>
        <taxon>Eukaryota</taxon>
        <taxon>Fungi</taxon>
        <taxon>Dikarya</taxon>
        <taxon>Ascomycota</taxon>
        <taxon>Pezizomycotina</taxon>
        <taxon>Leotiomycetes</taxon>
        <taxon>Helotiales</taxon>
        <taxon>Sclerotiniaceae</taxon>
        <taxon>Botrytis</taxon>
    </lineage>
</organism>
<sequence length="196" mass="21254">MGCVPSKSSVPLKEEHQRRSTRGAYAPRTSDESSLHATRPVDVSSSHRAVSTRVMNGYASYLQAQRKTRNTLDEVSTERNSQKEQDRVKESRLSWTIPERRSSLGVIRLGAQTNGDSTIGAGKLGADTLDARKIGANTGRRRIGQLISNPGLSAVSPPTPRQDEDDFGTRPVSPVSSVGVEVDVVVEMEVLSGRIV</sequence>
<comment type="caution">
    <text evidence="2">The sequence shown here is derived from an EMBL/GenBank/DDBJ whole genome shotgun (WGS) entry which is preliminary data.</text>
</comment>
<dbReference type="Proteomes" id="UP000297814">
    <property type="component" value="Unassembled WGS sequence"/>
</dbReference>
<keyword evidence="3" id="KW-1185">Reference proteome</keyword>
<feature type="region of interest" description="Disordered" evidence="1">
    <location>
        <begin position="148"/>
        <end position="174"/>
    </location>
</feature>
<protein>
    <submittedName>
        <fullName evidence="2">Uncharacterized protein</fullName>
    </submittedName>
</protein>
<proteinExistence type="predicted"/>
<evidence type="ECO:0000256" key="1">
    <source>
        <dbReference type="SAM" id="MobiDB-lite"/>
    </source>
</evidence>
<evidence type="ECO:0000313" key="2">
    <source>
        <dbReference type="EMBL" id="TGO32313.1"/>
    </source>
</evidence>
<evidence type="ECO:0000313" key="3">
    <source>
        <dbReference type="Proteomes" id="UP000297814"/>
    </source>
</evidence>
<name>A0A4Z1GE70_9HELO</name>
<gene>
    <name evidence="2" type="ORF">BHYA_0329g00050</name>
</gene>
<feature type="compositionally biased region" description="Basic and acidic residues" evidence="1">
    <location>
        <begin position="70"/>
        <end position="91"/>
    </location>
</feature>
<feature type="region of interest" description="Disordered" evidence="1">
    <location>
        <begin position="66"/>
        <end position="91"/>
    </location>
</feature>
<reference evidence="2 3" key="1">
    <citation type="submission" date="2017-12" db="EMBL/GenBank/DDBJ databases">
        <title>Comparative genomics of Botrytis spp.</title>
        <authorList>
            <person name="Valero-Jimenez C.A."/>
            <person name="Tapia P."/>
            <person name="Veloso J."/>
            <person name="Silva-Moreno E."/>
            <person name="Staats M."/>
            <person name="Valdes J.H."/>
            <person name="Van Kan J.A.L."/>
        </authorList>
    </citation>
    <scope>NUCLEOTIDE SEQUENCE [LARGE SCALE GENOMIC DNA]</scope>
    <source>
        <strain evidence="2 3">Bh0001</strain>
    </source>
</reference>
<dbReference type="EMBL" id="PQXK01000329">
    <property type="protein sequence ID" value="TGO32313.1"/>
    <property type="molecule type" value="Genomic_DNA"/>
</dbReference>
<feature type="region of interest" description="Disordered" evidence="1">
    <location>
        <begin position="1"/>
        <end position="49"/>
    </location>
</feature>